<protein>
    <recommendedName>
        <fullName evidence="5">Phospholipid/glycerol acyltransferase domain-containing protein</fullName>
    </recommendedName>
</protein>
<evidence type="ECO:0000313" key="6">
    <source>
        <dbReference type="EMBL" id="GEO41225.1"/>
    </source>
</evidence>
<dbReference type="Proteomes" id="UP000321523">
    <property type="component" value="Unassembled WGS sequence"/>
</dbReference>
<evidence type="ECO:0000256" key="4">
    <source>
        <dbReference type="SAM" id="Phobius"/>
    </source>
</evidence>
<dbReference type="Pfam" id="PF01553">
    <property type="entry name" value="Acyltransferase"/>
    <property type="match status" value="1"/>
</dbReference>
<dbReference type="CDD" id="cd07989">
    <property type="entry name" value="LPLAT_AGPAT-like"/>
    <property type="match status" value="1"/>
</dbReference>
<proteinExistence type="predicted"/>
<evidence type="ECO:0000256" key="3">
    <source>
        <dbReference type="ARBA" id="ARBA00023315"/>
    </source>
</evidence>
<name>A0A512DXN0_9PROT</name>
<keyword evidence="4" id="KW-0812">Transmembrane</keyword>
<comment type="caution">
    <text evidence="6">The sequence shown here is derived from an EMBL/GenBank/DDBJ whole genome shotgun (WGS) entry which is preliminary data.</text>
</comment>
<dbReference type="EMBL" id="BJYZ01000026">
    <property type="protein sequence ID" value="GEO41225.1"/>
    <property type="molecule type" value="Genomic_DNA"/>
</dbReference>
<evidence type="ECO:0000313" key="7">
    <source>
        <dbReference type="Proteomes" id="UP000321523"/>
    </source>
</evidence>
<dbReference type="PANTHER" id="PTHR10434">
    <property type="entry name" value="1-ACYL-SN-GLYCEROL-3-PHOSPHATE ACYLTRANSFERASE"/>
    <property type="match status" value="1"/>
</dbReference>
<dbReference type="GO" id="GO:0003841">
    <property type="term" value="F:1-acylglycerol-3-phosphate O-acyltransferase activity"/>
    <property type="evidence" value="ECO:0007669"/>
    <property type="project" value="TreeGrafter"/>
</dbReference>
<keyword evidence="4" id="KW-1133">Transmembrane helix</keyword>
<accession>A0A512DXN0</accession>
<keyword evidence="7" id="KW-1185">Reference proteome</keyword>
<evidence type="ECO:0000256" key="2">
    <source>
        <dbReference type="ARBA" id="ARBA00022679"/>
    </source>
</evidence>
<evidence type="ECO:0000256" key="1">
    <source>
        <dbReference type="ARBA" id="ARBA00005189"/>
    </source>
</evidence>
<dbReference type="PANTHER" id="PTHR10434:SF66">
    <property type="entry name" value="PHOSPHOLIPID_GLYCEROL ACYLTRANSFERASE DOMAIN-CONTAINING PROTEIN"/>
    <property type="match status" value="1"/>
</dbReference>
<dbReference type="AlphaFoldDB" id="A0A512DXN0"/>
<organism evidence="6 7">
    <name type="scientific">Skermanella aerolata</name>
    <dbReference type="NCBI Taxonomy" id="393310"/>
    <lineage>
        <taxon>Bacteria</taxon>
        <taxon>Pseudomonadati</taxon>
        <taxon>Pseudomonadota</taxon>
        <taxon>Alphaproteobacteria</taxon>
        <taxon>Rhodospirillales</taxon>
        <taxon>Azospirillaceae</taxon>
        <taxon>Skermanella</taxon>
    </lineage>
</organism>
<feature type="transmembrane region" description="Helical" evidence="4">
    <location>
        <begin position="29"/>
        <end position="56"/>
    </location>
</feature>
<dbReference type="SMART" id="SM00563">
    <property type="entry name" value="PlsC"/>
    <property type="match status" value="1"/>
</dbReference>
<comment type="pathway">
    <text evidence="1">Lipid metabolism.</text>
</comment>
<reference evidence="6 7" key="1">
    <citation type="submission" date="2019-07" db="EMBL/GenBank/DDBJ databases">
        <title>Whole genome shotgun sequence of Skermanella aerolata NBRC 106429.</title>
        <authorList>
            <person name="Hosoyama A."/>
            <person name="Uohara A."/>
            <person name="Ohji S."/>
            <person name="Ichikawa N."/>
        </authorList>
    </citation>
    <scope>NUCLEOTIDE SEQUENCE [LARGE SCALE GENOMIC DNA]</scope>
    <source>
        <strain evidence="6 7">NBRC 106429</strain>
    </source>
</reference>
<keyword evidence="4" id="KW-0472">Membrane</keyword>
<dbReference type="GO" id="GO:0006654">
    <property type="term" value="P:phosphatidic acid biosynthetic process"/>
    <property type="evidence" value="ECO:0007669"/>
    <property type="project" value="TreeGrafter"/>
</dbReference>
<dbReference type="RefSeq" id="WP_211099401.1">
    <property type="nucleotide sequence ID" value="NZ_BJYZ01000026.1"/>
</dbReference>
<keyword evidence="3" id="KW-0012">Acyltransferase</keyword>
<sequence>MTMRDGAAERAGWTAARPAGPVRMVWEYVLFYGLLLFFGIVCLAWNLPATVLDAVLPRRYGRPLSRFMIRLGFRTYLNAMKACGILKCDLGALDALRGEGGLVICPNHPSLLDAVFVLSHLPKTVCIAKANVYDNLFLGSGARMAGYIRNDAATALVKSAAREVGDGHQLLIFPEGTRTVSAPVNPLKGGFALIARHAGVPVQTVLIEPNSRFLGKGWNFFHKPEFPLVYTVRLGRRFEPEADVRAMVRKVEDHYRAELRS</sequence>
<dbReference type="InterPro" id="IPR002123">
    <property type="entry name" value="Plipid/glycerol_acylTrfase"/>
</dbReference>
<dbReference type="SUPFAM" id="SSF69593">
    <property type="entry name" value="Glycerol-3-phosphate (1)-acyltransferase"/>
    <property type="match status" value="1"/>
</dbReference>
<feature type="domain" description="Phospholipid/glycerol acyltransferase" evidence="5">
    <location>
        <begin position="102"/>
        <end position="210"/>
    </location>
</feature>
<keyword evidence="2" id="KW-0808">Transferase</keyword>
<gene>
    <name evidence="6" type="ORF">SAE02_53730</name>
</gene>
<evidence type="ECO:0000259" key="5">
    <source>
        <dbReference type="SMART" id="SM00563"/>
    </source>
</evidence>